<evidence type="ECO:0000256" key="1">
    <source>
        <dbReference type="ARBA" id="ARBA00009725"/>
    </source>
</evidence>
<dbReference type="OrthoDB" id="417697at2759"/>
<keyword evidence="3 4" id="KW-0808">Transferase</keyword>
<dbReference type="EMBL" id="KI397501">
    <property type="protein sequence ID" value="ERM94934.1"/>
    <property type="molecule type" value="Genomic_DNA"/>
</dbReference>
<dbReference type="GO" id="GO:0032259">
    <property type="term" value="P:methylation"/>
    <property type="evidence" value="ECO:0007669"/>
    <property type="project" value="UniProtKB-KW"/>
</dbReference>
<evidence type="ECO:0000256" key="2">
    <source>
        <dbReference type="ARBA" id="ARBA00022603"/>
    </source>
</evidence>
<organism evidence="5 6">
    <name type="scientific">Amborella trichopoda</name>
    <dbReference type="NCBI Taxonomy" id="13333"/>
    <lineage>
        <taxon>Eukaryota</taxon>
        <taxon>Viridiplantae</taxon>
        <taxon>Streptophyta</taxon>
        <taxon>Embryophyta</taxon>
        <taxon>Tracheophyta</taxon>
        <taxon>Spermatophyta</taxon>
        <taxon>Magnoliopsida</taxon>
        <taxon>Amborellales</taxon>
        <taxon>Amborellaceae</taxon>
        <taxon>Amborella</taxon>
    </lineage>
</organism>
<sequence>MERREKVGEEIEVVGARYYSKDFEWENLRHEVENSPSLRHHCQPHIVISSSSSSSGEDAEAWKSFHNRHSRGRFFKERRYLLKEFPELLDAHGWYTILEVGCGNGSSVLPILRAKDTIVVYACDCSMVALERAKEAVDAAEISQKLRFHPFYCDFSIDGFPSWIFCNACREKFHVEAQNNLSDVVANEEANAMRIAGTRDVQCCIGGVDFVTLIFTLSSVPFRSMPFVIANCYSVLKPGSLLLFRDYGLYDMTMLRFLPTQRVGNREYKRADGTRSYFFSLDTVRDLFLNAGFIELELEYCCINLLNHHNGKNMRRVWVHGKFQRPI</sequence>
<dbReference type="OMA" id="PAKYWDI"/>
<dbReference type="PIRSF" id="PIRSF037755">
    <property type="entry name" value="Mettl2_prd"/>
    <property type="match status" value="1"/>
</dbReference>
<evidence type="ECO:0000313" key="6">
    <source>
        <dbReference type="Proteomes" id="UP000017836"/>
    </source>
</evidence>
<dbReference type="HOGENOM" id="CLU_029724_2_1_1"/>
<keyword evidence="6" id="KW-1185">Reference proteome</keyword>
<comment type="function">
    <text evidence="4">S-adenosyl-L-methionine-dependent methyltransferase.</text>
</comment>
<name>W1NI87_AMBTC</name>
<reference evidence="6" key="1">
    <citation type="journal article" date="2013" name="Science">
        <title>The Amborella genome and the evolution of flowering plants.</title>
        <authorList>
            <consortium name="Amborella Genome Project"/>
        </authorList>
    </citation>
    <scope>NUCLEOTIDE SEQUENCE [LARGE SCALE GENOMIC DNA]</scope>
</reference>
<dbReference type="InterPro" id="IPR026113">
    <property type="entry name" value="METTL2/6/8-like"/>
</dbReference>
<dbReference type="STRING" id="13333.W1NI87"/>
<protein>
    <recommendedName>
        <fullName evidence="4">tRNA N(3)-methylcytidine methyltransferase</fullName>
        <ecNumber evidence="4">2.1.1.-</ecNumber>
    </recommendedName>
</protein>
<dbReference type="Pfam" id="PF13489">
    <property type="entry name" value="Methyltransf_23"/>
    <property type="match status" value="1"/>
</dbReference>
<evidence type="ECO:0000256" key="4">
    <source>
        <dbReference type="PIRNR" id="PIRNR037755"/>
    </source>
</evidence>
<gene>
    <name evidence="5" type="ORF">AMTR_s00009p00189830</name>
</gene>
<dbReference type="eggNOG" id="KOG2361">
    <property type="taxonomic scope" value="Eukaryota"/>
</dbReference>
<evidence type="ECO:0000313" key="5">
    <source>
        <dbReference type="EMBL" id="ERM94934.1"/>
    </source>
</evidence>
<dbReference type="Gramene" id="ERM94934">
    <property type="protein sequence ID" value="ERM94934"/>
    <property type="gene ID" value="AMTR_s00009p00189830"/>
</dbReference>
<dbReference type="GO" id="GO:0008757">
    <property type="term" value="F:S-adenosylmethionine-dependent methyltransferase activity"/>
    <property type="evidence" value="ECO:0007669"/>
    <property type="project" value="UniProtKB-ARBA"/>
</dbReference>
<dbReference type="PANTHER" id="PTHR22809:SF14">
    <property type="entry name" value="TRNA N(3)-METHYLCYTIDINE METHYLTRANSFERASE"/>
    <property type="match status" value="1"/>
</dbReference>
<dbReference type="SUPFAM" id="SSF53335">
    <property type="entry name" value="S-adenosyl-L-methionine-dependent methyltransferases"/>
    <property type="match status" value="1"/>
</dbReference>
<dbReference type="CDD" id="cd02440">
    <property type="entry name" value="AdoMet_MTases"/>
    <property type="match status" value="1"/>
</dbReference>
<dbReference type="InterPro" id="IPR029063">
    <property type="entry name" value="SAM-dependent_MTases_sf"/>
</dbReference>
<dbReference type="KEGG" id="atr:18422962"/>
<proteinExistence type="inferred from homology"/>
<keyword evidence="2 4" id="KW-0489">Methyltransferase</keyword>
<dbReference type="GO" id="GO:0008173">
    <property type="term" value="F:RNA methyltransferase activity"/>
    <property type="evidence" value="ECO:0007669"/>
    <property type="project" value="UniProtKB-ARBA"/>
</dbReference>
<dbReference type="EC" id="2.1.1.-" evidence="4"/>
<dbReference type="PANTHER" id="PTHR22809">
    <property type="entry name" value="METHYLTRANSFERASE-RELATED"/>
    <property type="match status" value="1"/>
</dbReference>
<dbReference type="Gene3D" id="3.40.50.150">
    <property type="entry name" value="Vaccinia Virus protein VP39"/>
    <property type="match status" value="1"/>
</dbReference>
<dbReference type="AlphaFoldDB" id="W1NI87"/>
<dbReference type="Proteomes" id="UP000017836">
    <property type="component" value="Unassembled WGS sequence"/>
</dbReference>
<evidence type="ECO:0000256" key="3">
    <source>
        <dbReference type="ARBA" id="ARBA00022679"/>
    </source>
</evidence>
<accession>W1NI87</accession>
<comment type="similarity">
    <text evidence="1 4">Belongs to the methyltransferase superfamily. METL family.</text>
</comment>